<dbReference type="PANTHER" id="PTHR46118">
    <property type="entry name" value="PROTEIN ABHD11"/>
    <property type="match status" value="1"/>
</dbReference>
<dbReference type="RefSeq" id="WP_123420640.1">
    <property type="nucleotide sequence ID" value="NZ_RJUL01000002.1"/>
</dbReference>
<dbReference type="STRING" id="584787.GCA_001247655_01538"/>
<evidence type="ECO:0000313" key="4">
    <source>
        <dbReference type="Proteomes" id="UP000268033"/>
    </source>
</evidence>
<dbReference type="Proteomes" id="UP000268033">
    <property type="component" value="Unassembled WGS sequence"/>
</dbReference>
<dbReference type="SUPFAM" id="SSF53474">
    <property type="entry name" value="alpha/beta-Hydrolases"/>
    <property type="match status" value="1"/>
</dbReference>
<dbReference type="Gene3D" id="3.40.50.1820">
    <property type="entry name" value="alpha/beta hydrolase"/>
    <property type="match status" value="1"/>
</dbReference>
<sequence>MLNYQQRGQGPDVILIHGLFGSLDNLGNLARSLEDAFTVTSVDLRNHGKSFHSGDTSLGAMAGDINELMTSLGIHKAHLVGHSLGGKVAMEFALNYGHKVDKLVLADIAPVTYTHRHHDNVFNALTQVDISQMASRKEVEEAVGAYILDQGTRLFILKNLVKTDTGFSWRLNVPVLAGKYEELLKAPEGTPFTGPALFIKGGESPYLTEAHSQAVAARFPKAQLKVISGTGHWLHAEKPAVFNKLVRDFLS</sequence>
<dbReference type="PANTHER" id="PTHR46118:SF4">
    <property type="entry name" value="PROTEIN ABHD11"/>
    <property type="match status" value="1"/>
</dbReference>
<protein>
    <submittedName>
        <fullName evidence="3">Esterase</fullName>
    </submittedName>
</protein>
<reference evidence="3 4" key="1">
    <citation type="submission" date="2018-11" db="EMBL/GenBank/DDBJ databases">
        <title>Genomic Encyclopedia of Type Strains, Phase IV (KMG-IV): sequencing the most valuable type-strain genomes for metagenomic binning, comparative biology and taxonomic classification.</title>
        <authorList>
            <person name="Goeker M."/>
        </authorList>
    </citation>
    <scope>NUCLEOTIDE SEQUENCE [LARGE SCALE GENOMIC DNA]</scope>
    <source>
        <strain evidence="3 4">DSM 21945</strain>
    </source>
</reference>
<evidence type="ECO:0000313" key="3">
    <source>
        <dbReference type="EMBL" id="ROQ29694.1"/>
    </source>
</evidence>
<dbReference type="InterPro" id="IPR029058">
    <property type="entry name" value="AB_hydrolase_fold"/>
</dbReference>
<feature type="domain" description="AB hydrolase-1" evidence="2">
    <location>
        <begin position="13"/>
        <end position="239"/>
    </location>
</feature>
<comment type="caution">
    <text evidence="3">The sequence shown here is derived from an EMBL/GenBank/DDBJ whole genome shotgun (WGS) entry which is preliminary data.</text>
</comment>
<keyword evidence="1" id="KW-0378">Hydrolase</keyword>
<dbReference type="PRINTS" id="PR00111">
    <property type="entry name" value="ABHYDROLASE"/>
</dbReference>
<keyword evidence="4" id="KW-1185">Reference proteome</keyword>
<evidence type="ECO:0000259" key="2">
    <source>
        <dbReference type="Pfam" id="PF00561"/>
    </source>
</evidence>
<accession>A0A3N1PCL8</accession>
<dbReference type="EMBL" id="RJUL01000002">
    <property type="protein sequence ID" value="ROQ29694.1"/>
    <property type="molecule type" value="Genomic_DNA"/>
</dbReference>
<dbReference type="AlphaFoldDB" id="A0A3N1PCL8"/>
<dbReference type="Pfam" id="PF00561">
    <property type="entry name" value="Abhydrolase_1"/>
    <property type="match status" value="1"/>
</dbReference>
<dbReference type="GO" id="GO:0016787">
    <property type="term" value="F:hydrolase activity"/>
    <property type="evidence" value="ECO:0007669"/>
    <property type="project" value="UniProtKB-KW"/>
</dbReference>
<organism evidence="3 4">
    <name type="scientific">Gallaecimonas pentaromativorans</name>
    <dbReference type="NCBI Taxonomy" id="584787"/>
    <lineage>
        <taxon>Bacteria</taxon>
        <taxon>Pseudomonadati</taxon>
        <taxon>Pseudomonadota</taxon>
        <taxon>Gammaproteobacteria</taxon>
        <taxon>Enterobacterales</taxon>
        <taxon>Gallaecimonadaceae</taxon>
        <taxon>Gallaecimonas</taxon>
    </lineage>
</organism>
<proteinExistence type="predicted"/>
<evidence type="ECO:0000256" key="1">
    <source>
        <dbReference type="ARBA" id="ARBA00022801"/>
    </source>
</evidence>
<name>A0A3N1PCL8_9GAMM</name>
<gene>
    <name evidence="3" type="ORF">EDC28_10259</name>
</gene>
<dbReference type="InterPro" id="IPR000073">
    <property type="entry name" value="AB_hydrolase_1"/>
</dbReference>